<dbReference type="KEGG" id="sdl:Sdel_1713"/>
<reference evidence="6" key="1">
    <citation type="submission" date="2009-11" db="EMBL/GenBank/DDBJ databases">
        <title>The complete genome of Sulfurospirillum deleyianum DSM 6946.</title>
        <authorList>
            <consortium name="US DOE Joint Genome Institute (JGI-PGF)"/>
            <person name="Lucas S."/>
            <person name="Copeland A."/>
            <person name="Lapidus A."/>
            <person name="Glavina del Rio T."/>
            <person name="Dalin E."/>
            <person name="Tice H."/>
            <person name="Bruce D."/>
            <person name="Goodwin L."/>
            <person name="Pitluck S."/>
            <person name="Kyrpides N."/>
            <person name="Mavromatis K."/>
            <person name="Ivanova N."/>
            <person name="Ovchinnikova G."/>
            <person name="Munk A.C."/>
            <person name="Lu M."/>
            <person name="Brettin T."/>
            <person name="Detter J.C."/>
            <person name="Han C."/>
            <person name="Tapia R."/>
            <person name="Larimer F."/>
            <person name="Land M."/>
            <person name="Hauser L."/>
            <person name="Markowitz V."/>
            <person name="Cheng J.F."/>
            <person name="Hugenholtz P."/>
            <person name="Woyke T."/>
            <person name="Wu D."/>
            <person name="Aumann P."/>
            <person name="Schneider S."/>
            <person name="Lang E."/>
            <person name="Spring S."/>
            <person name="Klenk H.P."/>
            <person name="Eisen J.A."/>
        </authorList>
    </citation>
    <scope>NUCLEOTIDE SEQUENCE [LARGE SCALE GENOMIC DNA]</scope>
    <source>
        <strain evidence="6">ATCC 51133 / DSM 6946 / 5175</strain>
    </source>
</reference>
<dbReference type="HOGENOM" id="CLU_000604_1_22_7"/>
<dbReference type="InterPro" id="IPR003593">
    <property type="entry name" value="AAA+_ATPase"/>
</dbReference>
<keyword evidence="1" id="KW-0813">Transport</keyword>
<dbReference type="Gene3D" id="3.40.50.300">
    <property type="entry name" value="P-loop containing nucleotide triphosphate hydrolases"/>
    <property type="match status" value="1"/>
</dbReference>
<sequence>MATIRMQNISTSYCLKDINITIHDGEFMVILGHSGAGKSTLLNILAGFVGHSGDLYFDEKRMNQIVTQKREISYLHQAIHLFPHLDVFENIAFGLRVKGMSKGSLEKKVSEIMGTLHISHLKNRYPKNLSGGEKQRVGLARAIVTQPKILLLDEPLSSLDEATAHEIRTELKILQQKLHLSIIYVTHTIIDAKVLAHRVIGLNKGRIEYIGTPQEIFKN</sequence>
<dbReference type="InterPro" id="IPR003439">
    <property type="entry name" value="ABC_transporter-like_ATP-bd"/>
</dbReference>
<dbReference type="GO" id="GO:0005524">
    <property type="term" value="F:ATP binding"/>
    <property type="evidence" value="ECO:0007669"/>
    <property type="project" value="UniProtKB-KW"/>
</dbReference>
<dbReference type="OrthoDB" id="9778870at2"/>
<evidence type="ECO:0000256" key="1">
    <source>
        <dbReference type="ARBA" id="ARBA00022448"/>
    </source>
</evidence>
<keyword evidence="2" id="KW-0547">Nucleotide-binding</keyword>
<name>D1B3Q8_SULD5</name>
<evidence type="ECO:0000313" key="6">
    <source>
        <dbReference type="Proteomes" id="UP000002222"/>
    </source>
</evidence>
<dbReference type="AlphaFoldDB" id="D1B3Q8"/>
<dbReference type="EMBL" id="CP001816">
    <property type="protein sequence ID" value="ACZ12728.1"/>
    <property type="molecule type" value="Genomic_DNA"/>
</dbReference>
<reference evidence="5 6" key="2">
    <citation type="journal article" date="2010" name="Stand. Genomic Sci.">
        <title>Complete genome sequence of Sulfurospirillum deleyianum type strain (5175).</title>
        <authorList>
            <person name="Sikorski J."/>
            <person name="Lapidus A."/>
            <person name="Copeland A."/>
            <person name="Glavina Del Rio T."/>
            <person name="Nolan M."/>
            <person name="Lucas S."/>
            <person name="Chen F."/>
            <person name="Tice H."/>
            <person name="Cheng J.F."/>
            <person name="Saunders E."/>
            <person name="Bruce D."/>
            <person name="Goodwin L."/>
            <person name="Pitluck S."/>
            <person name="Ovchinnikova G."/>
            <person name="Pati A."/>
            <person name="Ivanova N."/>
            <person name="Mavromatis K."/>
            <person name="Chen A."/>
            <person name="Palaniappan K."/>
            <person name="Chain P."/>
            <person name="Land M."/>
            <person name="Hauser L."/>
            <person name="Chang Y.J."/>
            <person name="Jeffries C.D."/>
            <person name="Brettin T."/>
            <person name="Detter J.C."/>
            <person name="Han C."/>
            <person name="Rohde M."/>
            <person name="Lang E."/>
            <person name="Spring S."/>
            <person name="Goker M."/>
            <person name="Bristow J."/>
            <person name="Eisen J.A."/>
            <person name="Markowitz V."/>
            <person name="Hugenholtz P."/>
            <person name="Kyrpides N.C."/>
            <person name="Klenk H.P."/>
        </authorList>
    </citation>
    <scope>NUCLEOTIDE SEQUENCE [LARGE SCALE GENOMIC DNA]</scope>
    <source>
        <strain evidence="6">ATCC 51133 / DSM 6946 / 5175</strain>
    </source>
</reference>
<dbReference type="GO" id="GO:0016887">
    <property type="term" value="F:ATP hydrolysis activity"/>
    <property type="evidence" value="ECO:0007669"/>
    <property type="project" value="InterPro"/>
</dbReference>
<dbReference type="SUPFAM" id="SSF52540">
    <property type="entry name" value="P-loop containing nucleoside triphosphate hydrolases"/>
    <property type="match status" value="1"/>
</dbReference>
<proteinExistence type="predicted"/>
<feature type="domain" description="ABC transporter" evidence="4">
    <location>
        <begin position="4"/>
        <end position="219"/>
    </location>
</feature>
<dbReference type="InterPro" id="IPR017871">
    <property type="entry name" value="ABC_transporter-like_CS"/>
</dbReference>
<keyword evidence="6" id="KW-1185">Reference proteome</keyword>
<gene>
    <name evidence="5" type="ordered locus">Sdel_1713</name>
</gene>
<dbReference type="PROSITE" id="PS00211">
    <property type="entry name" value="ABC_TRANSPORTER_1"/>
    <property type="match status" value="1"/>
</dbReference>
<dbReference type="RefSeq" id="WP_012857478.1">
    <property type="nucleotide sequence ID" value="NC_013512.1"/>
</dbReference>
<evidence type="ECO:0000259" key="4">
    <source>
        <dbReference type="PROSITE" id="PS50893"/>
    </source>
</evidence>
<dbReference type="STRING" id="525898.Sdel_1713"/>
<evidence type="ECO:0000256" key="2">
    <source>
        <dbReference type="ARBA" id="ARBA00022741"/>
    </source>
</evidence>
<evidence type="ECO:0000256" key="3">
    <source>
        <dbReference type="ARBA" id="ARBA00022840"/>
    </source>
</evidence>
<keyword evidence="3" id="KW-0067">ATP-binding</keyword>
<dbReference type="InterPro" id="IPR027417">
    <property type="entry name" value="P-loop_NTPase"/>
</dbReference>
<dbReference type="Pfam" id="PF00005">
    <property type="entry name" value="ABC_tran"/>
    <property type="match status" value="1"/>
</dbReference>
<dbReference type="InterPro" id="IPR050093">
    <property type="entry name" value="ABC_SmlMolc_Importer"/>
</dbReference>
<dbReference type="SMART" id="SM00382">
    <property type="entry name" value="AAA"/>
    <property type="match status" value="1"/>
</dbReference>
<accession>D1B3Q8</accession>
<evidence type="ECO:0000313" key="5">
    <source>
        <dbReference type="EMBL" id="ACZ12728.1"/>
    </source>
</evidence>
<protein>
    <submittedName>
        <fullName evidence="5">ABC transporter related protein</fullName>
    </submittedName>
</protein>
<dbReference type="Proteomes" id="UP000002222">
    <property type="component" value="Chromosome"/>
</dbReference>
<dbReference type="PANTHER" id="PTHR42781:SF4">
    <property type="entry name" value="SPERMIDINE_PUTRESCINE IMPORT ATP-BINDING PROTEIN POTA"/>
    <property type="match status" value="1"/>
</dbReference>
<dbReference type="PROSITE" id="PS50893">
    <property type="entry name" value="ABC_TRANSPORTER_2"/>
    <property type="match status" value="1"/>
</dbReference>
<dbReference type="eggNOG" id="COG3842">
    <property type="taxonomic scope" value="Bacteria"/>
</dbReference>
<organism evidence="5 6">
    <name type="scientific">Sulfurospirillum deleyianum (strain ATCC 51133 / DSM 6946 / 5175)</name>
    <dbReference type="NCBI Taxonomy" id="525898"/>
    <lineage>
        <taxon>Bacteria</taxon>
        <taxon>Pseudomonadati</taxon>
        <taxon>Campylobacterota</taxon>
        <taxon>Epsilonproteobacteria</taxon>
        <taxon>Campylobacterales</taxon>
        <taxon>Sulfurospirillaceae</taxon>
        <taxon>Sulfurospirillum</taxon>
    </lineage>
</organism>
<dbReference type="PANTHER" id="PTHR42781">
    <property type="entry name" value="SPERMIDINE/PUTRESCINE IMPORT ATP-BINDING PROTEIN POTA"/>
    <property type="match status" value="1"/>
</dbReference>